<dbReference type="Gene3D" id="1.10.510.10">
    <property type="entry name" value="Transferase(Phosphotransferase) domain 1"/>
    <property type="match status" value="1"/>
</dbReference>
<evidence type="ECO:0000256" key="13">
    <source>
        <dbReference type="ARBA" id="ARBA00023170"/>
    </source>
</evidence>
<evidence type="ECO:0000256" key="9">
    <source>
        <dbReference type="ARBA" id="ARBA00022777"/>
    </source>
</evidence>
<feature type="domain" description="Gnk2-homologous" evidence="22">
    <location>
        <begin position="28"/>
        <end position="129"/>
    </location>
</feature>
<feature type="compositionally biased region" description="Polar residues" evidence="18">
    <location>
        <begin position="633"/>
        <end position="647"/>
    </location>
</feature>
<dbReference type="PROSITE" id="PS51473">
    <property type="entry name" value="GNK2"/>
    <property type="match status" value="2"/>
</dbReference>
<dbReference type="Gene3D" id="3.30.200.20">
    <property type="entry name" value="Phosphorylase Kinase, domain 1"/>
    <property type="match status" value="1"/>
</dbReference>
<feature type="chain" id="PRO_5042183030" description="Cysteine-rich receptor-like protein kinase" evidence="20">
    <location>
        <begin position="25"/>
        <end position="654"/>
    </location>
</feature>
<dbReference type="CDD" id="cd23509">
    <property type="entry name" value="Gnk2-like"/>
    <property type="match status" value="2"/>
</dbReference>
<evidence type="ECO:0000256" key="20">
    <source>
        <dbReference type="SAM" id="SignalP"/>
    </source>
</evidence>
<dbReference type="GO" id="GO:0042742">
    <property type="term" value="P:defense response to bacterium"/>
    <property type="evidence" value="ECO:0007669"/>
    <property type="project" value="TreeGrafter"/>
</dbReference>
<comment type="catalytic activity">
    <reaction evidence="15">
        <text>L-seryl-[protein] + ATP = O-phospho-L-seryl-[protein] + ADP + H(+)</text>
        <dbReference type="Rhea" id="RHEA:17989"/>
        <dbReference type="Rhea" id="RHEA-COMP:9863"/>
        <dbReference type="Rhea" id="RHEA-COMP:11604"/>
        <dbReference type="ChEBI" id="CHEBI:15378"/>
        <dbReference type="ChEBI" id="CHEBI:29999"/>
        <dbReference type="ChEBI" id="CHEBI:30616"/>
        <dbReference type="ChEBI" id="CHEBI:83421"/>
        <dbReference type="ChEBI" id="CHEBI:456216"/>
    </reaction>
</comment>
<evidence type="ECO:0000256" key="6">
    <source>
        <dbReference type="ARBA" id="ARBA00022729"/>
    </source>
</evidence>
<evidence type="ECO:0008006" key="25">
    <source>
        <dbReference type="Google" id="ProtNLM"/>
    </source>
</evidence>
<evidence type="ECO:0000256" key="12">
    <source>
        <dbReference type="ARBA" id="ARBA00023136"/>
    </source>
</evidence>
<dbReference type="EMBL" id="JAWXYG010000014">
    <property type="protein sequence ID" value="KAK4254077.1"/>
    <property type="molecule type" value="Genomic_DNA"/>
</dbReference>
<reference evidence="23" key="1">
    <citation type="submission" date="2023-10" db="EMBL/GenBank/DDBJ databases">
        <title>Chromosome-level genome of the transformable northern wattle, Acacia crassicarpa.</title>
        <authorList>
            <person name="Massaro I."/>
            <person name="Sinha N.R."/>
            <person name="Poethig S."/>
            <person name="Leichty A.R."/>
        </authorList>
    </citation>
    <scope>NUCLEOTIDE SEQUENCE</scope>
    <source>
        <strain evidence="23">Acra3RX</strain>
        <tissue evidence="23">Leaf</tissue>
    </source>
</reference>
<keyword evidence="4" id="KW-0808">Transferase</keyword>
<dbReference type="SMART" id="SM00220">
    <property type="entry name" value="S_TKc"/>
    <property type="match status" value="1"/>
</dbReference>
<keyword evidence="12 19" id="KW-0472">Membrane</keyword>
<dbReference type="Proteomes" id="UP001293593">
    <property type="component" value="Unassembled WGS sequence"/>
</dbReference>
<feature type="domain" description="Gnk2-homologous" evidence="22">
    <location>
        <begin position="135"/>
        <end position="249"/>
    </location>
</feature>
<dbReference type="InterPro" id="IPR000719">
    <property type="entry name" value="Prot_kinase_dom"/>
</dbReference>
<dbReference type="SUPFAM" id="SSF56112">
    <property type="entry name" value="Protein kinase-like (PK-like)"/>
    <property type="match status" value="1"/>
</dbReference>
<dbReference type="FunFam" id="3.30.200.20:FF:000142">
    <property type="entry name" value="Cysteine-rich receptor-like protein kinase 10"/>
    <property type="match status" value="1"/>
</dbReference>
<keyword evidence="9" id="KW-0418">Kinase</keyword>
<accession>A0AAE1M5J1</accession>
<evidence type="ECO:0000256" key="16">
    <source>
        <dbReference type="ARBA" id="ARBA00047951"/>
    </source>
</evidence>
<dbReference type="PROSITE" id="PS00107">
    <property type="entry name" value="PROTEIN_KINASE_ATP"/>
    <property type="match status" value="1"/>
</dbReference>
<keyword evidence="2" id="KW-0723">Serine/threonine-protein kinase</keyword>
<dbReference type="InterPro" id="IPR011009">
    <property type="entry name" value="Kinase-like_dom_sf"/>
</dbReference>
<evidence type="ECO:0000256" key="3">
    <source>
        <dbReference type="ARBA" id="ARBA00022553"/>
    </source>
</evidence>
<keyword evidence="7" id="KW-0677">Repeat</keyword>
<dbReference type="PROSITE" id="PS50011">
    <property type="entry name" value="PROTEIN_KINASE_DOM"/>
    <property type="match status" value="1"/>
</dbReference>
<keyword evidence="24" id="KW-1185">Reference proteome</keyword>
<dbReference type="FunFam" id="3.30.430.20:FF:000002">
    <property type="entry name" value="Cysteine-rich receptor-like protein kinase 10"/>
    <property type="match status" value="1"/>
</dbReference>
<comment type="catalytic activity">
    <reaction evidence="16">
        <text>L-threonyl-[protein] + ATP = O-phospho-L-threonyl-[protein] + ADP + H(+)</text>
        <dbReference type="Rhea" id="RHEA:46608"/>
        <dbReference type="Rhea" id="RHEA-COMP:11060"/>
        <dbReference type="Rhea" id="RHEA-COMP:11605"/>
        <dbReference type="ChEBI" id="CHEBI:15378"/>
        <dbReference type="ChEBI" id="CHEBI:30013"/>
        <dbReference type="ChEBI" id="CHEBI:30616"/>
        <dbReference type="ChEBI" id="CHEBI:61977"/>
        <dbReference type="ChEBI" id="CHEBI:456216"/>
    </reaction>
</comment>
<dbReference type="CDD" id="cd14066">
    <property type="entry name" value="STKc_IRAK"/>
    <property type="match status" value="1"/>
</dbReference>
<feature type="binding site" evidence="17">
    <location>
        <position position="363"/>
    </location>
    <ligand>
        <name>ATP</name>
        <dbReference type="ChEBI" id="CHEBI:30616"/>
    </ligand>
</feature>
<dbReference type="Pfam" id="PF00069">
    <property type="entry name" value="Pkinase"/>
    <property type="match status" value="1"/>
</dbReference>
<dbReference type="Gene3D" id="3.30.430.20">
    <property type="entry name" value="Gnk2 domain, C-X8-C-X2-C motif"/>
    <property type="match status" value="2"/>
</dbReference>
<evidence type="ECO:0000256" key="10">
    <source>
        <dbReference type="ARBA" id="ARBA00022840"/>
    </source>
</evidence>
<evidence type="ECO:0000313" key="23">
    <source>
        <dbReference type="EMBL" id="KAK4254077.1"/>
    </source>
</evidence>
<evidence type="ECO:0000313" key="24">
    <source>
        <dbReference type="Proteomes" id="UP001293593"/>
    </source>
</evidence>
<dbReference type="InterPro" id="IPR002902">
    <property type="entry name" value="GNK2"/>
</dbReference>
<dbReference type="GO" id="GO:0004674">
    <property type="term" value="F:protein serine/threonine kinase activity"/>
    <property type="evidence" value="ECO:0007669"/>
    <property type="project" value="UniProtKB-KW"/>
</dbReference>
<feature type="domain" description="Protein kinase" evidence="21">
    <location>
        <begin position="335"/>
        <end position="621"/>
    </location>
</feature>
<organism evidence="23 24">
    <name type="scientific">Acacia crassicarpa</name>
    <name type="common">northern wattle</name>
    <dbReference type="NCBI Taxonomy" id="499986"/>
    <lineage>
        <taxon>Eukaryota</taxon>
        <taxon>Viridiplantae</taxon>
        <taxon>Streptophyta</taxon>
        <taxon>Embryophyta</taxon>
        <taxon>Tracheophyta</taxon>
        <taxon>Spermatophyta</taxon>
        <taxon>Magnoliopsida</taxon>
        <taxon>eudicotyledons</taxon>
        <taxon>Gunneridae</taxon>
        <taxon>Pentapetalae</taxon>
        <taxon>rosids</taxon>
        <taxon>fabids</taxon>
        <taxon>Fabales</taxon>
        <taxon>Fabaceae</taxon>
        <taxon>Caesalpinioideae</taxon>
        <taxon>mimosoid clade</taxon>
        <taxon>Acacieae</taxon>
        <taxon>Acacia</taxon>
    </lineage>
</organism>
<keyword evidence="3" id="KW-0597">Phosphoprotein</keyword>
<sequence length="654" mass="73371">MIFHNCFLLFFLIIIFLCSATIEARATYLYHNCSTAGKTFDADSAFQSRRTTLLTTIASPNAGFRNTTIAGGGNETIYGLYMCRGDVSLPVCNQCVLNATQRLPSECPFSKEAVIWYDECMLRYSNISFFSIIDQWPTVVILNPKNISVSSPTGFSNFLLSFMNETASMVAAAAVGKPSSDAKIYAKNQKKFQSETLYSLAQCTPDLQLQDCKSCLSGVIRNIPLCSDKKIGGRAVNPSCNIRYESFSFFDPNQTASLTRSRPFFHRPAARISAIVVASLVVGGIIFYFAYYLLKIRMEKRHRANLRQKYFGRESTTLEHLRFSLATIEAATNKFSHENRLGRGGFGQVFKGVLPTGEEIAVKRLSKGSGQGAAEFKNEVLLIARLQHRNLVALLGFCVEEQEKLLVYEYVPNRSLDYFLFGSQNTRVLDWMERSKIIGGVARGILYLHEYSRLKIIHRDLKPSNILLDDEMNPKISDFGLAKMVAVSEDEGSTNRIVGTYGYMSPEYAMFGQYSEKSDVFSFGVIVLEIVSRKKNTGSHDSQYADGLLSYTWKKWRDEKLVEILDSNINELGSFNEVIKCIQIGLLCVQENPNARPSMATVVSYLSNDSIQMPLPQEPAFFLHGHQRQPIISNNGSEESCSVNEASMSEFFPR</sequence>
<gene>
    <name evidence="23" type="ORF">QN277_009506</name>
</gene>
<protein>
    <recommendedName>
        <fullName evidence="25">Cysteine-rich receptor-like protein kinase</fullName>
    </recommendedName>
</protein>
<evidence type="ECO:0000259" key="22">
    <source>
        <dbReference type="PROSITE" id="PS51473"/>
    </source>
</evidence>
<dbReference type="PANTHER" id="PTHR27002">
    <property type="entry name" value="RECEPTOR-LIKE SERINE/THREONINE-PROTEIN KINASE SD1-8"/>
    <property type="match status" value="1"/>
</dbReference>
<evidence type="ECO:0000256" key="19">
    <source>
        <dbReference type="SAM" id="Phobius"/>
    </source>
</evidence>
<keyword evidence="8 17" id="KW-0547">Nucleotide-binding</keyword>
<dbReference type="PROSITE" id="PS00108">
    <property type="entry name" value="PROTEIN_KINASE_ST"/>
    <property type="match status" value="1"/>
</dbReference>
<evidence type="ECO:0000256" key="18">
    <source>
        <dbReference type="SAM" id="MobiDB-lite"/>
    </source>
</evidence>
<evidence type="ECO:0000256" key="8">
    <source>
        <dbReference type="ARBA" id="ARBA00022741"/>
    </source>
</evidence>
<feature type="transmembrane region" description="Helical" evidence="19">
    <location>
        <begin position="272"/>
        <end position="294"/>
    </location>
</feature>
<evidence type="ECO:0000256" key="7">
    <source>
        <dbReference type="ARBA" id="ARBA00022737"/>
    </source>
</evidence>
<dbReference type="InterPro" id="IPR008271">
    <property type="entry name" value="Ser/Thr_kinase_AS"/>
</dbReference>
<dbReference type="FunFam" id="1.10.510.10:FF:000129">
    <property type="entry name" value="cysteine-rich receptor-like protein kinase 10"/>
    <property type="match status" value="1"/>
</dbReference>
<keyword evidence="13" id="KW-0675">Receptor</keyword>
<feature type="signal peptide" evidence="20">
    <location>
        <begin position="1"/>
        <end position="24"/>
    </location>
</feature>
<evidence type="ECO:0000256" key="5">
    <source>
        <dbReference type="ARBA" id="ARBA00022692"/>
    </source>
</evidence>
<dbReference type="InterPro" id="IPR038408">
    <property type="entry name" value="GNK2_sf"/>
</dbReference>
<name>A0AAE1M5J1_9FABA</name>
<evidence type="ECO:0000256" key="11">
    <source>
        <dbReference type="ARBA" id="ARBA00022989"/>
    </source>
</evidence>
<evidence type="ECO:0000256" key="2">
    <source>
        <dbReference type="ARBA" id="ARBA00022527"/>
    </source>
</evidence>
<evidence type="ECO:0000256" key="4">
    <source>
        <dbReference type="ARBA" id="ARBA00022679"/>
    </source>
</evidence>
<evidence type="ECO:0000256" key="1">
    <source>
        <dbReference type="ARBA" id="ARBA00004167"/>
    </source>
</evidence>
<dbReference type="GO" id="GO:0005886">
    <property type="term" value="C:plasma membrane"/>
    <property type="evidence" value="ECO:0007669"/>
    <property type="project" value="TreeGrafter"/>
</dbReference>
<comment type="subcellular location">
    <subcellularLocation>
        <location evidence="1">Membrane</location>
        <topology evidence="1">Single-pass membrane protein</topology>
    </subcellularLocation>
</comment>
<evidence type="ECO:0000259" key="21">
    <source>
        <dbReference type="PROSITE" id="PS50011"/>
    </source>
</evidence>
<dbReference type="InterPro" id="IPR017441">
    <property type="entry name" value="Protein_kinase_ATP_BS"/>
</dbReference>
<keyword evidence="14" id="KW-0325">Glycoprotein</keyword>
<keyword evidence="11 19" id="KW-1133">Transmembrane helix</keyword>
<dbReference type="Pfam" id="PF01657">
    <property type="entry name" value="Stress-antifung"/>
    <property type="match status" value="2"/>
</dbReference>
<keyword evidence="10 17" id="KW-0067">ATP-binding</keyword>
<keyword evidence="6 20" id="KW-0732">Signal</keyword>
<comment type="caution">
    <text evidence="23">The sequence shown here is derived from an EMBL/GenBank/DDBJ whole genome shotgun (WGS) entry which is preliminary data.</text>
</comment>
<dbReference type="GO" id="GO:0005524">
    <property type="term" value="F:ATP binding"/>
    <property type="evidence" value="ECO:0007669"/>
    <property type="project" value="UniProtKB-UniRule"/>
</dbReference>
<proteinExistence type="predicted"/>
<evidence type="ECO:0000256" key="17">
    <source>
        <dbReference type="PROSITE-ProRule" id="PRU10141"/>
    </source>
</evidence>
<evidence type="ECO:0000256" key="14">
    <source>
        <dbReference type="ARBA" id="ARBA00023180"/>
    </source>
</evidence>
<dbReference type="AlphaFoldDB" id="A0AAE1M5J1"/>
<dbReference type="PANTHER" id="PTHR27002:SF1108">
    <property type="entry name" value="CYSTEINE-RICH RECEPTOR-KINASE-LIKE PROTEIN"/>
    <property type="match status" value="1"/>
</dbReference>
<feature type="region of interest" description="Disordered" evidence="18">
    <location>
        <begin position="633"/>
        <end position="654"/>
    </location>
</feature>
<keyword evidence="5 19" id="KW-0812">Transmembrane</keyword>
<evidence type="ECO:0000256" key="15">
    <source>
        <dbReference type="ARBA" id="ARBA00047558"/>
    </source>
</evidence>